<dbReference type="Gene3D" id="3.40.190.10">
    <property type="entry name" value="Periplasmic binding protein-like II"/>
    <property type="match status" value="1"/>
</dbReference>
<dbReference type="InterPro" id="IPR039424">
    <property type="entry name" value="SBP_5"/>
</dbReference>
<dbReference type="Proteomes" id="UP000294593">
    <property type="component" value="Unassembled WGS sequence"/>
</dbReference>
<dbReference type="Pfam" id="PF00496">
    <property type="entry name" value="SBP_bac_5"/>
    <property type="match status" value="1"/>
</dbReference>
<proteinExistence type="predicted"/>
<evidence type="ECO:0000256" key="2">
    <source>
        <dbReference type="SAM" id="SignalP"/>
    </source>
</evidence>
<reference evidence="4 5" key="1">
    <citation type="submission" date="2019-03" db="EMBL/GenBank/DDBJ databases">
        <title>Genomic Encyclopedia of Type Strains, Phase IV (KMG-IV): sequencing the most valuable type-strain genomes for metagenomic binning, comparative biology and taxonomic classification.</title>
        <authorList>
            <person name="Goeker M."/>
        </authorList>
    </citation>
    <scope>NUCLEOTIDE SEQUENCE [LARGE SCALE GENOMIC DNA]</scope>
    <source>
        <strain evidence="4 5">DSM 11901</strain>
    </source>
</reference>
<dbReference type="GO" id="GO:0015833">
    <property type="term" value="P:peptide transport"/>
    <property type="evidence" value="ECO:0007669"/>
    <property type="project" value="TreeGrafter"/>
</dbReference>
<dbReference type="AlphaFoldDB" id="A0A4R6RGD7"/>
<dbReference type="EMBL" id="SNXW01000003">
    <property type="protein sequence ID" value="TDP84726.1"/>
    <property type="molecule type" value="Genomic_DNA"/>
</dbReference>
<dbReference type="OrthoDB" id="9803988at2"/>
<dbReference type="GO" id="GO:0030288">
    <property type="term" value="C:outer membrane-bounded periplasmic space"/>
    <property type="evidence" value="ECO:0007669"/>
    <property type="project" value="TreeGrafter"/>
</dbReference>
<name>A0A4R6RGD7_9BURK</name>
<dbReference type="PANTHER" id="PTHR30290">
    <property type="entry name" value="PERIPLASMIC BINDING COMPONENT OF ABC TRANSPORTER"/>
    <property type="match status" value="1"/>
</dbReference>
<protein>
    <submittedName>
        <fullName evidence="4">Microcin C transport system substrate-binding protein</fullName>
    </submittedName>
</protein>
<dbReference type="GO" id="GO:1904680">
    <property type="term" value="F:peptide transmembrane transporter activity"/>
    <property type="evidence" value="ECO:0007669"/>
    <property type="project" value="TreeGrafter"/>
</dbReference>
<feature type="signal peptide" evidence="2">
    <location>
        <begin position="1"/>
        <end position="35"/>
    </location>
</feature>
<dbReference type="CDD" id="cd08497">
    <property type="entry name" value="MbnE-like"/>
    <property type="match status" value="1"/>
</dbReference>
<keyword evidence="1 2" id="KW-0732">Signal</keyword>
<organism evidence="4 5">
    <name type="scientific">Aquabacterium commune</name>
    <dbReference type="NCBI Taxonomy" id="70586"/>
    <lineage>
        <taxon>Bacteria</taxon>
        <taxon>Pseudomonadati</taxon>
        <taxon>Pseudomonadota</taxon>
        <taxon>Betaproteobacteria</taxon>
        <taxon>Burkholderiales</taxon>
        <taxon>Aquabacterium</taxon>
    </lineage>
</organism>
<dbReference type="RefSeq" id="WP_133607943.1">
    <property type="nucleotide sequence ID" value="NZ_SNXW01000003.1"/>
</dbReference>
<feature type="chain" id="PRO_5020289363" evidence="2">
    <location>
        <begin position="36"/>
        <end position="615"/>
    </location>
</feature>
<dbReference type="PIRSF" id="PIRSF002741">
    <property type="entry name" value="MppA"/>
    <property type="match status" value="1"/>
</dbReference>
<feature type="domain" description="Solute-binding protein family 5" evidence="3">
    <location>
        <begin position="114"/>
        <end position="510"/>
    </location>
</feature>
<dbReference type="InterPro" id="IPR000914">
    <property type="entry name" value="SBP_5_dom"/>
</dbReference>
<evidence type="ECO:0000259" key="3">
    <source>
        <dbReference type="Pfam" id="PF00496"/>
    </source>
</evidence>
<evidence type="ECO:0000256" key="1">
    <source>
        <dbReference type="ARBA" id="ARBA00022729"/>
    </source>
</evidence>
<keyword evidence="5" id="KW-1185">Reference proteome</keyword>
<evidence type="ECO:0000313" key="5">
    <source>
        <dbReference type="Proteomes" id="UP000294593"/>
    </source>
</evidence>
<comment type="caution">
    <text evidence="4">The sequence shown here is derived from an EMBL/GenBank/DDBJ whole genome shotgun (WGS) entry which is preliminary data.</text>
</comment>
<dbReference type="GO" id="GO:0043190">
    <property type="term" value="C:ATP-binding cassette (ABC) transporter complex"/>
    <property type="evidence" value="ECO:0007669"/>
    <property type="project" value="InterPro"/>
</dbReference>
<dbReference type="SUPFAM" id="SSF53850">
    <property type="entry name" value="Periplasmic binding protein-like II"/>
    <property type="match status" value="1"/>
</dbReference>
<dbReference type="Gene3D" id="3.10.105.10">
    <property type="entry name" value="Dipeptide-binding Protein, Domain 3"/>
    <property type="match status" value="1"/>
</dbReference>
<accession>A0A4R6RGD7</accession>
<dbReference type="GO" id="GO:0042884">
    <property type="term" value="P:microcin transport"/>
    <property type="evidence" value="ECO:0007669"/>
    <property type="project" value="TreeGrafter"/>
</dbReference>
<evidence type="ECO:0000313" key="4">
    <source>
        <dbReference type="EMBL" id="TDP84726.1"/>
    </source>
</evidence>
<gene>
    <name evidence="4" type="ORF">EV672_103297</name>
</gene>
<dbReference type="InterPro" id="IPR030678">
    <property type="entry name" value="Peptide/Ni-bd"/>
</dbReference>
<sequence length="615" mass="69208">MHLTVSWGRWTGWARVLAAATAAVAAAMCASPSWAAHAYAQFGDIKYPAGFDHFDYVNPKAPKGGNFSLVAPTQASSFDKYNPFTLKGTAPPGLETLVFETLLEGNFDEPATAYGLLAEDVSVAPDGMSVTFRLHPKARFHNGDPVLAADVKHSFEVLTSKQAAPQYPAFFSAVSKVTVLGERSIRFDFRQPDAELPLQVGKLPVFSRQWGMVSGKAKPFDQIVTEHPIASGPYRIGKVTPGRDITYERDRAYWGADLNVRRGQFNFDRITYRMYLDNVTAFEGFKAGEFDFIESYISKDWVRQYRGRKFDSGELIKATLPHRNSANFQGFIFNTRLNKFQDARVRRAIGLAMDFEWMNRQLFYGIYKRVGSYFTNSEYEAKGLPDAAELALLTPLRDKLAPAVLTQPVPVPPTTTPPGSLRDNLRLARDLLQQAGWTLKDGQLRNAHGERMTIEFLDNSPSMGRVVTPLLRNLEKLGIAANYRVVDYAVYEKRVKRYEFEMMSLALPGRLVPGSELRQFYHSSLAQVEGADNLNGVSDPAVDALIEKVSAAKTRPELVTAVRALDRVLRHSHYAVPHWYSGTFRVAYRGGRFVLPETPSFYRPEQWALRCWWSR</sequence>
<dbReference type="PANTHER" id="PTHR30290:SF64">
    <property type="entry name" value="ABC TRANSPORTER PERIPLASMIC BINDING PROTEIN"/>
    <property type="match status" value="1"/>
</dbReference>